<feature type="active site" description="Proton donor" evidence="14">
    <location>
        <position position="182"/>
    </location>
</feature>
<accession>A0ABD2AGP0</accession>
<dbReference type="PIRSF" id="PIRSF005096">
    <property type="entry name" value="GALM"/>
    <property type="match status" value="1"/>
</dbReference>
<gene>
    <name evidence="17" type="ORF">V1478_011284</name>
</gene>
<evidence type="ECO:0000313" key="18">
    <source>
        <dbReference type="Proteomes" id="UP001607302"/>
    </source>
</evidence>
<evidence type="ECO:0000256" key="6">
    <source>
        <dbReference type="ARBA" id="ARBA00006206"/>
    </source>
</evidence>
<name>A0ABD2AGP0_VESSQ</name>
<evidence type="ECO:0000256" key="11">
    <source>
        <dbReference type="ARBA" id="ARBA00023277"/>
    </source>
</evidence>
<dbReference type="PROSITE" id="PS00545">
    <property type="entry name" value="ALDOSE_1_EPIMERASE"/>
    <property type="match status" value="1"/>
</dbReference>
<dbReference type="InterPro" id="IPR011013">
    <property type="entry name" value="Gal_mutarotase_sf_dom"/>
</dbReference>
<comment type="similarity">
    <text evidence="6 13">Belongs to the aldose epimerase family.</text>
</comment>
<keyword evidence="8" id="KW-0963">Cytoplasm</keyword>
<comment type="pathway">
    <text evidence="4">Carbohydrate metabolism; galactose metabolism.</text>
</comment>
<keyword evidence="10 13" id="KW-0413">Isomerase</keyword>
<comment type="subcellular location">
    <subcellularLocation>
        <location evidence="3">Cytoplasm</location>
    </subcellularLocation>
</comment>
<evidence type="ECO:0000256" key="16">
    <source>
        <dbReference type="PIRSR" id="PIRSR005096-3"/>
    </source>
</evidence>
<feature type="binding site" evidence="16">
    <location>
        <begin position="182"/>
        <end position="184"/>
    </location>
    <ligand>
        <name>beta-D-galactose</name>
        <dbReference type="ChEBI" id="CHEBI:27667"/>
    </ligand>
</feature>
<evidence type="ECO:0000256" key="12">
    <source>
        <dbReference type="ARBA" id="ARBA00045743"/>
    </source>
</evidence>
<evidence type="ECO:0000256" key="1">
    <source>
        <dbReference type="ARBA" id="ARBA00001614"/>
    </source>
</evidence>
<evidence type="ECO:0000256" key="7">
    <source>
        <dbReference type="ARBA" id="ARBA00011245"/>
    </source>
</evidence>
<dbReference type="SUPFAM" id="SSF74650">
    <property type="entry name" value="Galactose mutarotase-like"/>
    <property type="match status" value="1"/>
</dbReference>
<dbReference type="NCBIfam" id="NF008277">
    <property type="entry name" value="PRK11055.1"/>
    <property type="match status" value="1"/>
</dbReference>
<dbReference type="Gene3D" id="2.70.98.10">
    <property type="match status" value="1"/>
</dbReference>
<reference evidence="17 18" key="1">
    <citation type="journal article" date="2024" name="Ann. Entomol. Soc. Am.">
        <title>Genomic analyses of the southern and eastern yellowjacket wasps (Hymenoptera: Vespidae) reveal evolutionary signatures of social life.</title>
        <authorList>
            <person name="Catto M.A."/>
            <person name="Caine P.B."/>
            <person name="Orr S.E."/>
            <person name="Hunt B.G."/>
            <person name="Goodisman M.A.D."/>
        </authorList>
    </citation>
    <scope>NUCLEOTIDE SEQUENCE [LARGE SCALE GENOMIC DNA]</scope>
    <source>
        <strain evidence="17">233</strain>
        <tissue evidence="17">Head and thorax</tissue>
    </source>
</reference>
<evidence type="ECO:0000313" key="17">
    <source>
        <dbReference type="EMBL" id="KAL2718865.1"/>
    </source>
</evidence>
<dbReference type="PANTHER" id="PTHR10091:SF0">
    <property type="entry name" value="GALACTOSE MUTAROTASE"/>
    <property type="match status" value="1"/>
</dbReference>
<sequence length="359" mass="39614">MAESKSNLITTQTWGSINGQVIEIYTLKNYASQEVDIITYGATITNIRVPDKHGNVEDILLGFDNISGYLSSDNPYFGATVGRVANRIAKGRFAVDGKKYQVSRNNGENSLHGGTKGWSFKVWNATIENDAVVMTLLSEDGDEGYPGAVIASAKFRLSDDGELYIEMKSFTSKPTPINLTNHAYFNLAGHGTNAEELYKHRIVLNADRWTVTDSESIPTGEIRSVKDSIMDLRKPTVLGDVIDKVPGGGYDYNFCLPDESKNVNKNRFVAEVEHPGSGRYMTVHSNQPGVQLYTANSLPATNTTGILGKNGKRYFRHGALCLETQNYPDAVNHANFPNSILRPGQLYLHTVCYKFGVKK</sequence>
<dbReference type="InterPro" id="IPR008183">
    <property type="entry name" value="Aldose_1/G6P_1-epimerase"/>
</dbReference>
<protein>
    <recommendedName>
        <fullName evidence="13">Aldose 1-epimerase</fullName>
        <ecNumber evidence="13">5.1.3.3</ecNumber>
    </recommendedName>
</protein>
<keyword evidence="11 13" id="KW-0119">Carbohydrate metabolism</keyword>
<comment type="catalytic activity">
    <reaction evidence="1 13">
        <text>alpha-D-glucose = beta-D-glucose</text>
        <dbReference type="Rhea" id="RHEA:10264"/>
        <dbReference type="ChEBI" id="CHEBI:15903"/>
        <dbReference type="ChEBI" id="CHEBI:17925"/>
        <dbReference type="EC" id="5.1.3.3"/>
    </reaction>
</comment>
<evidence type="ECO:0000256" key="9">
    <source>
        <dbReference type="ARBA" id="ARBA00022553"/>
    </source>
</evidence>
<evidence type="ECO:0000256" key="4">
    <source>
        <dbReference type="ARBA" id="ARBA00004947"/>
    </source>
</evidence>
<evidence type="ECO:0000256" key="3">
    <source>
        <dbReference type="ARBA" id="ARBA00004496"/>
    </source>
</evidence>
<comment type="subunit">
    <text evidence="7">Monomer.</text>
</comment>
<evidence type="ECO:0000256" key="2">
    <source>
        <dbReference type="ARBA" id="ARBA00001712"/>
    </source>
</evidence>
<comment type="function">
    <text evidence="12">Mutarotase that catalyzes the interconversion of beta-D-galactose and alpha-D-galactose during galactose metabolism. Beta-D-galactose is metabolized in the liver into glucose 1-phosphate, the primary metabolic fuel, by the action of four enzymes that constitute the Leloir pathway: GALM, GALK1 (galactokinase), GALT (galactose-1-phosphate uridylyltransferase) and GALE (UDP-galactose-4'-epimerase). Involved in the maintenance of the equilibrium between the beta- and alpha-anomers of galactose, therefore ensuring a sufficient supply of the alpha-anomer for GALK1. Also active on D-glucose although shows a preference for galactose over glucose.</text>
</comment>
<comment type="catalytic activity">
    <reaction evidence="2">
        <text>alpha-D-galactose = beta-D-galactose</text>
        <dbReference type="Rhea" id="RHEA:28675"/>
        <dbReference type="ChEBI" id="CHEBI:27667"/>
        <dbReference type="ChEBI" id="CHEBI:28061"/>
        <dbReference type="EC" id="5.1.3.3"/>
    </reaction>
    <physiologicalReaction direction="right-to-left" evidence="2">
        <dbReference type="Rhea" id="RHEA:28677"/>
    </physiologicalReaction>
</comment>
<dbReference type="FunFam" id="2.70.98.10:FF:000003">
    <property type="entry name" value="Aldose 1-epimerase"/>
    <property type="match status" value="1"/>
</dbReference>
<dbReference type="GO" id="GO:0004034">
    <property type="term" value="F:aldose 1-epimerase activity"/>
    <property type="evidence" value="ECO:0007669"/>
    <property type="project" value="UniProtKB-EC"/>
</dbReference>
<evidence type="ECO:0000256" key="10">
    <source>
        <dbReference type="ARBA" id="ARBA00023235"/>
    </source>
</evidence>
<dbReference type="CDD" id="cd09019">
    <property type="entry name" value="galactose_mutarotase_like"/>
    <property type="match status" value="1"/>
</dbReference>
<keyword evidence="18" id="KW-1185">Reference proteome</keyword>
<dbReference type="InterPro" id="IPR047215">
    <property type="entry name" value="Galactose_mutarotase-like"/>
</dbReference>
<dbReference type="Proteomes" id="UP001607302">
    <property type="component" value="Unassembled WGS sequence"/>
</dbReference>
<evidence type="ECO:0000256" key="8">
    <source>
        <dbReference type="ARBA" id="ARBA00022490"/>
    </source>
</evidence>
<evidence type="ECO:0000256" key="13">
    <source>
        <dbReference type="PIRNR" id="PIRNR005096"/>
    </source>
</evidence>
<dbReference type="InterPro" id="IPR015443">
    <property type="entry name" value="Aldose_1-epimerase"/>
</dbReference>
<evidence type="ECO:0000256" key="14">
    <source>
        <dbReference type="PIRSR" id="PIRSR005096-1"/>
    </source>
</evidence>
<comment type="pathway">
    <text evidence="5 13">Carbohydrate metabolism; hexose metabolism.</text>
</comment>
<dbReference type="Pfam" id="PF01263">
    <property type="entry name" value="Aldose_epim"/>
    <property type="match status" value="1"/>
</dbReference>
<comment type="caution">
    <text evidence="17">The sequence shown here is derived from an EMBL/GenBank/DDBJ whole genome shotgun (WGS) entry which is preliminary data.</text>
</comment>
<dbReference type="PANTHER" id="PTHR10091">
    <property type="entry name" value="ALDOSE-1-EPIMERASE"/>
    <property type="match status" value="1"/>
</dbReference>
<dbReference type="InterPro" id="IPR018052">
    <property type="entry name" value="Ald1_epimerase_CS"/>
</dbReference>
<feature type="binding site" evidence="16">
    <location>
        <begin position="86"/>
        <end position="87"/>
    </location>
    <ligand>
        <name>beta-D-galactose</name>
        <dbReference type="ChEBI" id="CHEBI:27667"/>
    </ligand>
</feature>
<feature type="binding site" evidence="15">
    <location>
        <position position="251"/>
    </location>
    <ligand>
        <name>beta-D-galactose</name>
        <dbReference type="ChEBI" id="CHEBI:27667"/>
    </ligand>
</feature>
<proteinExistence type="inferred from homology"/>
<organism evidence="17 18">
    <name type="scientific">Vespula squamosa</name>
    <name type="common">Southern yellow jacket</name>
    <name type="synonym">Wasp</name>
    <dbReference type="NCBI Taxonomy" id="30214"/>
    <lineage>
        <taxon>Eukaryota</taxon>
        <taxon>Metazoa</taxon>
        <taxon>Ecdysozoa</taxon>
        <taxon>Arthropoda</taxon>
        <taxon>Hexapoda</taxon>
        <taxon>Insecta</taxon>
        <taxon>Pterygota</taxon>
        <taxon>Neoptera</taxon>
        <taxon>Endopterygota</taxon>
        <taxon>Hymenoptera</taxon>
        <taxon>Apocrita</taxon>
        <taxon>Aculeata</taxon>
        <taxon>Vespoidea</taxon>
        <taxon>Vespidae</taxon>
        <taxon>Vespinae</taxon>
        <taxon>Vespula</taxon>
    </lineage>
</organism>
<dbReference type="AlphaFoldDB" id="A0ABD2AGP0"/>
<feature type="active site" description="Proton acceptor" evidence="14">
    <location>
        <position position="323"/>
    </location>
</feature>
<dbReference type="EC" id="5.1.3.3" evidence="13"/>
<evidence type="ECO:0000256" key="15">
    <source>
        <dbReference type="PIRSR" id="PIRSR005096-2"/>
    </source>
</evidence>
<evidence type="ECO:0000256" key="5">
    <source>
        <dbReference type="ARBA" id="ARBA00005028"/>
    </source>
</evidence>
<dbReference type="InterPro" id="IPR014718">
    <property type="entry name" value="GH-type_carb-bd"/>
</dbReference>
<dbReference type="EMBL" id="JAUDFV010000151">
    <property type="protein sequence ID" value="KAL2718865.1"/>
    <property type="molecule type" value="Genomic_DNA"/>
</dbReference>
<keyword evidence="9" id="KW-0597">Phosphoprotein</keyword>
<dbReference type="GO" id="GO:0005737">
    <property type="term" value="C:cytoplasm"/>
    <property type="evidence" value="ECO:0007669"/>
    <property type="project" value="UniProtKB-SubCell"/>
</dbReference>